<sequence>MQPTEDEFIVVDLLGRQRTEPVDWITAEETLDGLGLTYLADPYELRLDSGSWLRVRITEVSTDGVRVKKDDWGDVNAPELYYSVPFPADENLLRPLGERA</sequence>
<accession>A0A9W6HFW4</accession>
<dbReference type="Proteomes" id="UP001142317">
    <property type="component" value="Unassembled WGS sequence"/>
</dbReference>
<evidence type="ECO:0000313" key="2">
    <source>
        <dbReference type="Proteomes" id="UP001142317"/>
    </source>
</evidence>
<proteinExistence type="predicted"/>
<gene>
    <name evidence="1" type="ORF">GCM10017586_12940</name>
</gene>
<name>A0A9W6HFW4_9MICO</name>
<comment type="caution">
    <text evidence="1">The sequence shown here is derived from an EMBL/GenBank/DDBJ whole genome shotgun (WGS) entry which is preliminary data.</text>
</comment>
<dbReference type="EMBL" id="BSEO01000004">
    <property type="protein sequence ID" value="GLJ79612.1"/>
    <property type="molecule type" value="Genomic_DNA"/>
</dbReference>
<reference evidence="1" key="2">
    <citation type="submission" date="2023-01" db="EMBL/GenBank/DDBJ databases">
        <authorList>
            <person name="Sun Q."/>
            <person name="Evtushenko L."/>
        </authorList>
    </citation>
    <scope>NUCLEOTIDE SEQUENCE</scope>
    <source>
        <strain evidence="1">VKM Ac-1447</strain>
    </source>
</reference>
<dbReference type="AlphaFoldDB" id="A0A9W6HFW4"/>
<organism evidence="1 2">
    <name type="scientific">Microbacterium imperiale</name>
    <dbReference type="NCBI Taxonomy" id="33884"/>
    <lineage>
        <taxon>Bacteria</taxon>
        <taxon>Bacillati</taxon>
        <taxon>Actinomycetota</taxon>
        <taxon>Actinomycetes</taxon>
        <taxon>Micrococcales</taxon>
        <taxon>Microbacteriaceae</taxon>
        <taxon>Microbacterium</taxon>
    </lineage>
</organism>
<evidence type="ECO:0000313" key="1">
    <source>
        <dbReference type="EMBL" id="GLJ79612.1"/>
    </source>
</evidence>
<reference evidence="1" key="1">
    <citation type="journal article" date="2014" name="Int. J. Syst. Evol. Microbiol.">
        <title>Complete genome sequence of Corynebacterium casei LMG S-19264T (=DSM 44701T), isolated from a smear-ripened cheese.</title>
        <authorList>
            <consortium name="US DOE Joint Genome Institute (JGI-PGF)"/>
            <person name="Walter F."/>
            <person name="Albersmeier A."/>
            <person name="Kalinowski J."/>
            <person name="Ruckert C."/>
        </authorList>
    </citation>
    <scope>NUCLEOTIDE SEQUENCE</scope>
    <source>
        <strain evidence="1">VKM Ac-1447</strain>
    </source>
</reference>
<keyword evidence="2" id="KW-1185">Reference proteome</keyword>
<protein>
    <submittedName>
        <fullName evidence="1">Uncharacterized protein</fullName>
    </submittedName>
</protein>